<reference evidence="1" key="2">
    <citation type="journal article" date="2015" name="Data Brief">
        <title>Shoot transcriptome of the giant reed, Arundo donax.</title>
        <authorList>
            <person name="Barrero R.A."/>
            <person name="Guerrero F.D."/>
            <person name="Moolhuijzen P."/>
            <person name="Goolsby J.A."/>
            <person name="Tidwell J."/>
            <person name="Bellgard S.E."/>
            <person name="Bellgard M.I."/>
        </authorList>
    </citation>
    <scope>NUCLEOTIDE SEQUENCE</scope>
    <source>
        <tissue evidence="1">Shoot tissue taken approximately 20 cm above the soil surface</tissue>
    </source>
</reference>
<reference evidence="1" key="1">
    <citation type="submission" date="2014-09" db="EMBL/GenBank/DDBJ databases">
        <authorList>
            <person name="Magalhaes I.L.F."/>
            <person name="Oliveira U."/>
            <person name="Santos F.R."/>
            <person name="Vidigal T.H.D.A."/>
            <person name="Brescovit A.D."/>
            <person name="Santos A.J."/>
        </authorList>
    </citation>
    <scope>NUCLEOTIDE SEQUENCE</scope>
    <source>
        <tissue evidence="1">Shoot tissue taken approximately 20 cm above the soil surface</tissue>
    </source>
</reference>
<protein>
    <submittedName>
        <fullName evidence="1">Uncharacterized protein</fullName>
    </submittedName>
</protein>
<accession>A0A0A8YZG4</accession>
<dbReference type="EMBL" id="GBRH01268015">
    <property type="protein sequence ID" value="JAD29880.1"/>
    <property type="molecule type" value="Transcribed_RNA"/>
</dbReference>
<dbReference type="PROSITE" id="PS51257">
    <property type="entry name" value="PROKAR_LIPOPROTEIN"/>
    <property type="match status" value="1"/>
</dbReference>
<sequence>MSPILSRCMGAAAVASSFWENVCGVYHGLGLYGCFLVRD</sequence>
<evidence type="ECO:0000313" key="1">
    <source>
        <dbReference type="EMBL" id="JAD29880.1"/>
    </source>
</evidence>
<name>A0A0A8YZG4_ARUDO</name>
<dbReference type="AlphaFoldDB" id="A0A0A8YZG4"/>
<proteinExistence type="predicted"/>
<organism evidence="1">
    <name type="scientific">Arundo donax</name>
    <name type="common">Giant reed</name>
    <name type="synonym">Donax arundinaceus</name>
    <dbReference type="NCBI Taxonomy" id="35708"/>
    <lineage>
        <taxon>Eukaryota</taxon>
        <taxon>Viridiplantae</taxon>
        <taxon>Streptophyta</taxon>
        <taxon>Embryophyta</taxon>
        <taxon>Tracheophyta</taxon>
        <taxon>Spermatophyta</taxon>
        <taxon>Magnoliopsida</taxon>
        <taxon>Liliopsida</taxon>
        <taxon>Poales</taxon>
        <taxon>Poaceae</taxon>
        <taxon>PACMAD clade</taxon>
        <taxon>Arundinoideae</taxon>
        <taxon>Arundineae</taxon>
        <taxon>Arundo</taxon>
    </lineage>
</organism>